<dbReference type="SMART" id="SM00530">
    <property type="entry name" value="HTH_XRE"/>
    <property type="match status" value="2"/>
</dbReference>
<evidence type="ECO:0000313" key="5">
    <source>
        <dbReference type="EMBL" id="PAB57349.1"/>
    </source>
</evidence>
<gene>
    <name evidence="5" type="ORF">A3Q24_00460</name>
</gene>
<dbReference type="PANTHER" id="PTHR40661">
    <property type="match status" value="1"/>
</dbReference>
<evidence type="ECO:0000259" key="4">
    <source>
        <dbReference type="PROSITE" id="PS50943"/>
    </source>
</evidence>
<reference evidence="5 6" key="1">
    <citation type="submission" date="2017-05" db="EMBL/GenBank/DDBJ databases">
        <title>Lactobacillus johnsonii from commercial turkeys.</title>
        <authorList>
            <person name="Johnson T.J."/>
            <person name="Youmans B."/>
        </authorList>
    </citation>
    <scope>NUCLEOTIDE SEQUENCE [LARGE SCALE GENOMIC DNA]</scope>
    <source>
        <strain evidence="5 6">UMNLJ114</strain>
    </source>
</reference>
<dbReference type="InterPro" id="IPR010982">
    <property type="entry name" value="Lambda_DNA-bd_dom_sf"/>
</dbReference>
<dbReference type="InterPro" id="IPR001387">
    <property type="entry name" value="Cro/C1-type_HTH"/>
</dbReference>
<dbReference type="PANTHER" id="PTHR40661:SF1">
    <property type="entry name" value="HTH CRO_C1-TYPE DOMAIN-CONTAINING PROTEIN"/>
    <property type="match status" value="1"/>
</dbReference>
<dbReference type="EMBL" id="NIBD01000002">
    <property type="protein sequence ID" value="PAB57349.1"/>
    <property type="molecule type" value="Genomic_DNA"/>
</dbReference>
<dbReference type="PROSITE" id="PS50943">
    <property type="entry name" value="HTH_CROC1"/>
    <property type="match status" value="2"/>
</dbReference>
<accession>A0A267MCS0</accession>
<organism evidence="5 6">
    <name type="scientific">Lactobacillus johnsonii</name>
    <dbReference type="NCBI Taxonomy" id="33959"/>
    <lineage>
        <taxon>Bacteria</taxon>
        <taxon>Bacillati</taxon>
        <taxon>Bacillota</taxon>
        <taxon>Bacilli</taxon>
        <taxon>Lactobacillales</taxon>
        <taxon>Lactobacillaceae</taxon>
        <taxon>Lactobacillus</taxon>
    </lineage>
</organism>
<dbReference type="CDD" id="cd00093">
    <property type="entry name" value="HTH_XRE"/>
    <property type="match status" value="2"/>
</dbReference>
<dbReference type="Gene3D" id="1.10.260.40">
    <property type="entry name" value="lambda repressor-like DNA-binding domains"/>
    <property type="match status" value="2"/>
</dbReference>
<dbReference type="GO" id="GO:0003677">
    <property type="term" value="F:DNA binding"/>
    <property type="evidence" value="ECO:0007669"/>
    <property type="project" value="UniProtKB-KW"/>
</dbReference>
<evidence type="ECO:0000313" key="6">
    <source>
        <dbReference type="Proteomes" id="UP000216008"/>
    </source>
</evidence>
<keyword evidence="2" id="KW-0238">DNA-binding</keyword>
<dbReference type="Proteomes" id="UP000216008">
    <property type="component" value="Unassembled WGS sequence"/>
</dbReference>
<dbReference type="RefSeq" id="WP_095182447.1">
    <property type="nucleotide sequence ID" value="NZ_NIBD01000002.1"/>
</dbReference>
<comment type="caution">
    <text evidence="5">The sequence shown here is derived from an EMBL/GenBank/DDBJ whole genome shotgun (WGS) entry which is preliminary data.</text>
</comment>
<sequence length="208" mass="23596">MENIERNRSTQAILIRRNKIKENLRELLHSRKMTITELGKQAHIPYSTVYNYLKGNIPKKDNLLAMAKVLKCEPDDIDPSYLQVVKVTKGFSTVEDAKVFSNNLEMLMARKGVSNTQLTQALDVSPTAIGAWLRGVQPTNVNLFKLAEYFNVQPDDLIKPDLADRFRELSPSDGAVYNIGRHIPKDLPPSDQEKIIAFIEFIKSQNKA</sequence>
<name>A0A267MCS0_LACJH</name>
<feature type="domain" description="HTH cro/C1-type" evidence="4">
    <location>
        <begin position="104"/>
        <end position="157"/>
    </location>
</feature>
<proteinExistence type="predicted"/>
<evidence type="ECO:0000256" key="2">
    <source>
        <dbReference type="ARBA" id="ARBA00023125"/>
    </source>
</evidence>
<keyword evidence="1" id="KW-0805">Transcription regulation</keyword>
<keyword evidence="3" id="KW-0804">Transcription</keyword>
<evidence type="ECO:0000256" key="1">
    <source>
        <dbReference type="ARBA" id="ARBA00023015"/>
    </source>
</evidence>
<evidence type="ECO:0000256" key="3">
    <source>
        <dbReference type="ARBA" id="ARBA00023163"/>
    </source>
</evidence>
<feature type="domain" description="HTH cro/C1-type" evidence="4">
    <location>
        <begin position="24"/>
        <end position="77"/>
    </location>
</feature>
<dbReference type="AlphaFoldDB" id="A0A267MCS0"/>
<protein>
    <recommendedName>
        <fullName evidence="4">HTH cro/C1-type domain-containing protein</fullName>
    </recommendedName>
</protein>
<dbReference type="Pfam" id="PF13443">
    <property type="entry name" value="HTH_26"/>
    <property type="match status" value="1"/>
</dbReference>
<dbReference type="SUPFAM" id="SSF47413">
    <property type="entry name" value="lambda repressor-like DNA-binding domains"/>
    <property type="match status" value="2"/>
</dbReference>
<dbReference type="Pfam" id="PF01381">
    <property type="entry name" value="HTH_3"/>
    <property type="match status" value="1"/>
</dbReference>